<evidence type="ECO:0000313" key="2">
    <source>
        <dbReference type="Proteomes" id="UP001638806"/>
    </source>
</evidence>
<sequence>MELYPEESEIIAEAHYKLSLALEFASVTTSGDDGKNEKREAMDQDLRDEAVKEMELAIKSFKLKIQATEVELATSSSPEDNELTRKAIAGMREVAADMEQRLVDLRKDPVDASDLLGGDAAANALGGILGAVAGESEADKQVRVEQAAKNATDLSGLVRKKKAKEPEAAPEAPPRRPPRPPTARGKPRTSPCPRAASPLRRPRSTTVRPPRPELPQLCLSFAPPR</sequence>
<dbReference type="EMBL" id="JBGNUJ010000012">
    <property type="protein sequence ID" value="KAL3953015.1"/>
    <property type="molecule type" value="Genomic_DNA"/>
</dbReference>
<proteinExistence type="predicted"/>
<keyword evidence="2" id="KW-1185">Reference proteome</keyword>
<protein>
    <submittedName>
        <fullName evidence="1">Uncharacterized protein</fullName>
    </submittedName>
</protein>
<evidence type="ECO:0000313" key="1">
    <source>
        <dbReference type="EMBL" id="KAL3953015.1"/>
    </source>
</evidence>
<name>A0ACC4DCI8_PURLI</name>
<organism evidence="1 2">
    <name type="scientific">Purpureocillium lilacinum</name>
    <name type="common">Paecilomyces lilacinus</name>
    <dbReference type="NCBI Taxonomy" id="33203"/>
    <lineage>
        <taxon>Eukaryota</taxon>
        <taxon>Fungi</taxon>
        <taxon>Dikarya</taxon>
        <taxon>Ascomycota</taxon>
        <taxon>Pezizomycotina</taxon>
        <taxon>Sordariomycetes</taxon>
        <taxon>Hypocreomycetidae</taxon>
        <taxon>Hypocreales</taxon>
        <taxon>Ophiocordycipitaceae</taxon>
        <taxon>Purpureocillium</taxon>
    </lineage>
</organism>
<comment type="caution">
    <text evidence="1">The sequence shown here is derived from an EMBL/GenBank/DDBJ whole genome shotgun (WGS) entry which is preliminary data.</text>
</comment>
<gene>
    <name evidence="1" type="ORF">ACCO45_012958</name>
</gene>
<accession>A0ACC4DCI8</accession>
<reference evidence="1" key="1">
    <citation type="submission" date="2024-12" db="EMBL/GenBank/DDBJ databases">
        <title>Comparative genomics and development of molecular markers within Purpureocillium lilacinum and among Purpureocillium species.</title>
        <authorList>
            <person name="Yeh Z.-Y."/>
            <person name="Ni N.-T."/>
            <person name="Lo P.-H."/>
            <person name="Mushyakhwo K."/>
            <person name="Lin C.-F."/>
            <person name="Nai Y.-S."/>
        </authorList>
    </citation>
    <scope>NUCLEOTIDE SEQUENCE</scope>
    <source>
        <strain evidence="1">NCHU-NPUST-175</strain>
    </source>
</reference>
<dbReference type="Proteomes" id="UP001638806">
    <property type="component" value="Unassembled WGS sequence"/>
</dbReference>